<feature type="transmembrane region" description="Helical" evidence="1">
    <location>
        <begin position="100"/>
        <end position="118"/>
    </location>
</feature>
<keyword evidence="1" id="KW-0472">Membrane</keyword>
<dbReference type="RefSeq" id="WP_110449877.1">
    <property type="nucleotide sequence ID" value="NZ_CP029479.1"/>
</dbReference>
<keyword evidence="3" id="KW-1185">Reference proteome</keyword>
<dbReference type="AlphaFoldDB" id="A0A2Z3HVQ5"/>
<organism evidence="2 3">
    <name type="scientific">Phenylobacterium parvum</name>
    <dbReference type="NCBI Taxonomy" id="2201350"/>
    <lineage>
        <taxon>Bacteria</taxon>
        <taxon>Pseudomonadati</taxon>
        <taxon>Pseudomonadota</taxon>
        <taxon>Alphaproteobacteria</taxon>
        <taxon>Caulobacterales</taxon>
        <taxon>Caulobacteraceae</taxon>
        <taxon>Phenylobacterium</taxon>
    </lineage>
</organism>
<dbReference type="Proteomes" id="UP000247763">
    <property type="component" value="Chromosome"/>
</dbReference>
<evidence type="ECO:0000313" key="2">
    <source>
        <dbReference type="EMBL" id="AWM77310.1"/>
    </source>
</evidence>
<dbReference type="EMBL" id="CP029479">
    <property type="protein sequence ID" value="AWM77310.1"/>
    <property type="molecule type" value="Genomic_DNA"/>
</dbReference>
<dbReference type="OrthoDB" id="10017050at2"/>
<name>A0A2Z3HVQ5_9CAUL</name>
<dbReference type="KEGG" id="phb:HYN04_05750"/>
<sequence length="131" mass="13173">MLALRIVLGALGLLSLLLAARIWADPTAVAVQLGLLVNGPLGQATLRADVAGLFAATGGLSVFAALKGDGRLLLGPLCLIGAALAGRLLNLGVAGFTVNQVAPILIEVVTLAVLAAGFRGLRRPVPPVEPV</sequence>
<protein>
    <recommendedName>
        <fullName evidence="4">DUF4345 domain-containing protein</fullName>
    </recommendedName>
</protein>
<evidence type="ECO:0008006" key="4">
    <source>
        <dbReference type="Google" id="ProtNLM"/>
    </source>
</evidence>
<evidence type="ECO:0000313" key="3">
    <source>
        <dbReference type="Proteomes" id="UP000247763"/>
    </source>
</evidence>
<accession>A0A2Z3HVQ5</accession>
<reference evidence="3" key="1">
    <citation type="submission" date="2018-05" db="EMBL/GenBank/DDBJ databases">
        <title>Genome sequencing of Phenylobacterium sp. HYN0004.</title>
        <authorList>
            <person name="Yi H."/>
            <person name="Baek C."/>
        </authorList>
    </citation>
    <scope>NUCLEOTIDE SEQUENCE [LARGE SCALE GENOMIC DNA]</scope>
    <source>
        <strain evidence="3">HYN0004</strain>
    </source>
</reference>
<gene>
    <name evidence="2" type="ORF">HYN04_05750</name>
</gene>
<feature type="transmembrane region" description="Helical" evidence="1">
    <location>
        <begin position="73"/>
        <end position="94"/>
    </location>
</feature>
<feature type="transmembrane region" description="Helical" evidence="1">
    <location>
        <begin position="48"/>
        <end position="66"/>
    </location>
</feature>
<keyword evidence="1" id="KW-1133">Transmembrane helix</keyword>
<keyword evidence="1" id="KW-0812">Transmembrane</keyword>
<evidence type="ECO:0000256" key="1">
    <source>
        <dbReference type="SAM" id="Phobius"/>
    </source>
</evidence>
<proteinExistence type="predicted"/>